<dbReference type="Proteomes" id="UP000001732">
    <property type="component" value="Chromosome"/>
</dbReference>
<keyword evidence="1 2" id="KW-0238">DNA-binding</keyword>
<dbReference type="CDD" id="cd04496">
    <property type="entry name" value="SSB_OBF"/>
    <property type="match status" value="1"/>
</dbReference>
<comment type="caution">
    <text evidence="2">Lacks conserved residue(s) required for the propagation of feature annotation.</text>
</comment>
<dbReference type="STRING" id="309798.COPRO5265_0617"/>
<dbReference type="OrthoDB" id="9809878at2"/>
<dbReference type="HAMAP" id="MF_00984">
    <property type="entry name" value="SSB"/>
    <property type="match status" value="1"/>
</dbReference>
<dbReference type="InterPro" id="IPR012340">
    <property type="entry name" value="NA-bd_OB-fold"/>
</dbReference>
<gene>
    <name evidence="5" type="primary">ssb</name>
    <name evidence="5" type="ordered locus">COPRO5265_0617</name>
</gene>
<dbReference type="HOGENOM" id="CLU_078758_6_2_9"/>
<dbReference type="NCBIfam" id="TIGR00621">
    <property type="entry name" value="ssb"/>
    <property type="match status" value="1"/>
</dbReference>
<dbReference type="GO" id="GO:0009295">
    <property type="term" value="C:nucleoid"/>
    <property type="evidence" value="ECO:0007669"/>
    <property type="project" value="TreeGrafter"/>
</dbReference>
<dbReference type="KEGG" id="cpo:COPRO5265_0617"/>
<protein>
    <recommendedName>
        <fullName evidence="2 3">Single-stranded DNA-binding protein</fullName>
        <shortName evidence="2">SSB</shortName>
    </recommendedName>
</protein>
<dbReference type="eggNOG" id="COG0629">
    <property type="taxonomic scope" value="Bacteria"/>
</dbReference>
<dbReference type="GO" id="GO:0003697">
    <property type="term" value="F:single-stranded DNA binding"/>
    <property type="evidence" value="ECO:0007669"/>
    <property type="project" value="UniProtKB-UniRule"/>
</dbReference>
<reference evidence="6" key="1">
    <citation type="submission" date="2008-08" db="EMBL/GenBank/DDBJ databases">
        <title>The complete genome sequence of Coprothermobacter proteolyticus strain ATCC 5245 / DSM 5265 / BT.</title>
        <authorList>
            <person name="Dodson R.J."/>
            <person name="Durkin A.S."/>
            <person name="Wu M."/>
            <person name="Eisen J."/>
            <person name="Sutton G."/>
        </authorList>
    </citation>
    <scope>NUCLEOTIDE SEQUENCE [LARGE SCALE GENOMIC DNA]</scope>
    <source>
        <strain evidence="6">ATCC 35245 / DSM 5265 / OCM 4 / BT</strain>
    </source>
</reference>
<evidence type="ECO:0000313" key="5">
    <source>
        <dbReference type="EMBL" id="ACI17754.1"/>
    </source>
</evidence>
<name>B5Y875_COPPD</name>
<feature type="region of interest" description="Disordered" evidence="4">
    <location>
        <begin position="143"/>
        <end position="162"/>
    </location>
</feature>
<evidence type="ECO:0000256" key="4">
    <source>
        <dbReference type="SAM" id="MobiDB-lite"/>
    </source>
</evidence>
<dbReference type="PROSITE" id="PS50935">
    <property type="entry name" value="SSB"/>
    <property type="match status" value="1"/>
</dbReference>
<sequence length="162" mass="17920">MLNKVLLIGRLTTDPVIKALPSGKRVANFTLAIDNPGKDQSGAPLPADFIDCVAYSDNLVRLLDLYVRKGRLIFAEGRLRIRSYTDRNGIRRRTSEVVLSTIQFLDSKKDAQQSSTGVSTGSSVKGTEDVDAMDILNEVESKLQEQDSDDLVDLDENFDVPF</sequence>
<dbReference type="RefSeq" id="WP_012544406.1">
    <property type="nucleotide sequence ID" value="NC_011295.1"/>
</dbReference>
<dbReference type="EMBL" id="CP001145">
    <property type="protein sequence ID" value="ACI17754.1"/>
    <property type="molecule type" value="Genomic_DNA"/>
</dbReference>
<evidence type="ECO:0000313" key="6">
    <source>
        <dbReference type="Proteomes" id="UP000001732"/>
    </source>
</evidence>
<keyword evidence="6" id="KW-1185">Reference proteome</keyword>
<dbReference type="GO" id="GO:0006260">
    <property type="term" value="P:DNA replication"/>
    <property type="evidence" value="ECO:0007669"/>
    <property type="project" value="InterPro"/>
</dbReference>
<dbReference type="PANTHER" id="PTHR10302">
    <property type="entry name" value="SINGLE-STRANDED DNA-BINDING PROTEIN"/>
    <property type="match status" value="1"/>
</dbReference>
<dbReference type="InterPro" id="IPR011344">
    <property type="entry name" value="ssDNA-bd"/>
</dbReference>
<dbReference type="SUPFAM" id="SSF50249">
    <property type="entry name" value="Nucleic acid-binding proteins"/>
    <property type="match status" value="1"/>
</dbReference>
<dbReference type="PANTHER" id="PTHR10302:SF27">
    <property type="entry name" value="SINGLE-STRANDED DNA-BINDING PROTEIN"/>
    <property type="match status" value="1"/>
</dbReference>
<feature type="compositionally biased region" description="Acidic residues" evidence="4">
    <location>
        <begin position="146"/>
        <end position="162"/>
    </location>
</feature>
<evidence type="ECO:0000256" key="1">
    <source>
        <dbReference type="ARBA" id="ARBA00023125"/>
    </source>
</evidence>
<evidence type="ECO:0000256" key="3">
    <source>
        <dbReference type="RuleBase" id="RU000524"/>
    </source>
</evidence>
<reference evidence="5 6" key="2">
    <citation type="journal article" date="2014" name="Genome Announc.">
        <title>Complete Genome Sequence of Coprothermobacter proteolyticus DSM 5265.</title>
        <authorList>
            <person name="Alexiev A."/>
            <person name="Coil D.A."/>
            <person name="Badger J.H."/>
            <person name="Enticknap J."/>
            <person name="Ward N."/>
            <person name="Robb F.T."/>
            <person name="Eisen J.A."/>
        </authorList>
    </citation>
    <scope>NUCLEOTIDE SEQUENCE [LARGE SCALE GENOMIC DNA]</scope>
    <source>
        <strain evidence="6">ATCC 35245 / DSM 5265 / OCM 4 / BT</strain>
    </source>
</reference>
<comment type="subunit">
    <text evidence="2">Homotetramer.</text>
</comment>
<evidence type="ECO:0000256" key="2">
    <source>
        <dbReference type="HAMAP-Rule" id="MF_00984"/>
    </source>
</evidence>
<dbReference type="Pfam" id="PF00436">
    <property type="entry name" value="SSB"/>
    <property type="match status" value="1"/>
</dbReference>
<dbReference type="InterPro" id="IPR000424">
    <property type="entry name" value="Primosome_PriB/ssb"/>
</dbReference>
<accession>B5Y875</accession>
<dbReference type="AlphaFoldDB" id="B5Y875"/>
<dbReference type="Gene3D" id="2.40.50.140">
    <property type="entry name" value="Nucleic acid-binding proteins"/>
    <property type="match status" value="1"/>
</dbReference>
<proteinExistence type="inferred from homology"/>
<organism evidence="5 6">
    <name type="scientific">Coprothermobacter proteolyticus (strain ATCC 35245 / DSM 5265 / OCM 4 / BT)</name>
    <dbReference type="NCBI Taxonomy" id="309798"/>
    <lineage>
        <taxon>Bacteria</taxon>
        <taxon>Pseudomonadati</taxon>
        <taxon>Coprothermobacterota</taxon>
        <taxon>Coprothermobacteria</taxon>
        <taxon>Coprothermobacterales</taxon>
        <taxon>Coprothermobacteraceae</taxon>
        <taxon>Coprothermobacter</taxon>
    </lineage>
</organism>